<dbReference type="PANTHER" id="PTHR43284">
    <property type="entry name" value="ASPARAGINE SYNTHETASE (GLUTAMINE-HYDROLYZING)"/>
    <property type="match status" value="1"/>
</dbReference>
<keyword evidence="5 9" id="KW-0067">ATP-binding</keyword>
<dbReference type="GO" id="GO:0004066">
    <property type="term" value="F:asparagine synthase (glutamine-hydrolyzing) activity"/>
    <property type="evidence" value="ECO:0007669"/>
    <property type="project" value="UniProtKB-EC"/>
</dbReference>
<keyword evidence="7" id="KW-0315">Glutamine amidotransferase</keyword>
<dbReference type="PIRSF" id="PIRSF001589">
    <property type="entry name" value="Asn_synthetase_glu-h"/>
    <property type="match status" value="1"/>
</dbReference>
<sequence length="619" mass="67605">MSGFAVLLADGEPFPPGDVGQVAAAIAPRGRDRESSRTVGRCTLLHSALWTTPEAAREQQPQRHPGRDLWLTADARIDNRAELRARLERGVEQALDTDADLILAAYEHWGAGCFEHLVGDFALALWDAERDELILARDAFGLRPLYWADTGSGLVAASALSAVLKVATIAEVDEDYLAGFLIDEPPVDGTIWCGIHRLPPGHLLRLGAAGPVVERWWNPSIEPLALSIDEAVTRVRDCFDEAVRSRLRCRDGIAVELSGGLDSSTVAATAVGLGATMSALTCAFDDAEADELDHAAAVAAHLGLDVEVLPVEAIPPFDVATDVAAQQQPLYSIDAADTASRHAAARALGCSVVLSGVGGDEALYGSSLAPLDLALSGHLGGGFRWLRRDGLTRPAALWRLVRGFARQAALGRVRRHPEGMVARRMAARWERRRAGDHPWLRSPLPALAERPDRTGPLAKQEQRDYYVATPYNPIAYEQTDRLAAERHVEVRYPFLDRRLVELVLRLPEDLIRLGGERRGLHRRAFGDRLPQSVATRTDKAELTRPFIRKMFAAFDRSAAERALSALDDRIDAAAFLRTYDAGERSFDRAPGEPQGFQLWLALSAGLTVKTCLIDRSRNA</sequence>
<evidence type="ECO:0000259" key="10">
    <source>
        <dbReference type="PROSITE" id="PS51278"/>
    </source>
</evidence>
<dbReference type="RefSeq" id="WP_149689862.1">
    <property type="nucleotide sequence ID" value="NZ_SDPQ02000003.1"/>
</dbReference>
<evidence type="ECO:0000256" key="1">
    <source>
        <dbReference type="ARBA" id="ARBA00005187"/>
    </source>
</evidence>
<gene>
    <name evidence="11" type="ORF">ESP70_013545</name>
</gene>
<dbReference type="Proteomes" id="UP000380867">
    <property type="component" value="Unassembled WGS sequence"/>
</dbReference>
<dbReference type="InterPro" id="IPR014729">
    <property type="entry name" value="Rossmann-like_a/b/a_fold"/>
</dbReference>
<dbReference type="EMBL" id="SDPQ02000003">
    <property type="protein sequence ID" value="KAA1395194.1"/>
    <property type="molecule type" value="Genomic_DNA"/>
</dbReference>
<evidence type="ECO:0000256" key="7">
    <source>
        <dbReference type="ARBA" id="ARBA00022962"/>
    </source>
</evidence>
<dbReference type="GO" id="GO:0005524">
    <property type="term" value="F:ATP binding"/>
    <property type="evidence" value="ECO:0007669"/>
    <property type="project" value="UniProtKB-KW"/>
</dbReference>
<protein>
    <recommendedName>
        <fullName evidence="3">asparagine synthase (glutamine-hydrolyzing)</fullName>
        <ecNumber evidence="3">6.3.5.4</ecNumber>
    </recommendedName>
</protein>
<evidence type="ECO:0000256" key="9">
    <source>
        <dbReference type="PIRSR" id="PIRSR001589-2"/>
    </source>
</evidence>
<reference evidence="11" key="1">
    <citation type="submission" date="2019-09" db="EMBL/GenBank/DDBJ databases">
        <authorList>
            <person name="Li J."/>
        </authorList>
    </citation>
    <scope>NUCLEOTIDE SEQUENCE [LARGE SCALE GENOMIC DNA]</scope>
    <source>
        <strain evidence="11">JCM 14732</strain>
    </source>
</reference>
<evidence type="ECO:0000256" key="5">
    <source>
        <dbReference type="ARBA" id="ARBA00022840"/>
    </source>
</evidence>
<proteinExistence type="inferred from homology"/>
<dbReference type="EC" id="6.3.5.4" evidence="3"/>
<dbReference type="GO" id="GO:0006529">
    <property type="term" value="P:asparagine biosynthetic process"/>
    <property type="evidence" value="ECO:0007669"/>
    <property type="project" value="UniProtKB-KW"/>
</dbReference>
<dbReference type="SUPFAM" id="SSF52402">
    <property type="entry name" value="Adenine nucleotide alpha hydrolases-like"/>
    <property type="match status" value="1"/>
</dbReference>
<dbReference type="CDD" id="cd00712">
    <property type="entry name" value="AsnB"/>
    <property type="match status" value="1"/>
</dbReference>
<dbReference type="InterPro" id="IPR033738">
    <property type="entry name" value="AsnB_N"/>
</dbReference>
<dbReference type="Gene3D" id="3.60.20.10">
    <property type="entry name" value="Glutamine Phosphoribosylpyrophosphate, subunit 1, domain 1"/>
    <property type="match status" value="1"/>
</dbReference>
<dbReference type="SUPFAM" id="SSF56235">
    <property type="entry name" value="N-terminal nucleophile aminohydrolases (Ntn hydrolases)"/>
    <property type="match status" value="1"/>
</dbReference>
<dbReference type="CDD" id="cd01991">
    <property type="entry name" value="Asn_synthase_B_C"/>
    <property type="match status" value="1"/>
</dbReference>
<evidence type="ECO:0000256" key="4">
    <source>
        <dbReference type="ARBA" id="ARBA00022741"/>
    </source>
</evidence>
<dbReference type="AlphaFoldDB" id="A0A5M4FA22"/>
<dbReference type="PROSITE" id="PS51278">
    <property type="entry name" value="GATASE_TYPE_2"/>
    <property type="match status" value="1"/>
</dbReference>
<dbReference type="Pfam" id="PF00733">
    <property type="entry name" value="Asn_synthase"/>
    <property type="match status" value="1"/>
</dbReference>
<dbReference type="OrthoDB" id="9763290at2"/>
<dbReference type="InterPro" id="IPR029055">
    <property type="entry name" value="Ntn_hydrolases_N"/>
</dbReference>
<organism evidence="11 12">
    <name type="scientific">Aeromicrobium ginsengisoli</name>
    <dbReference type="NCBI Taxonomy" id="363867"/>
    <lineage>
        <taxon>Bacteria</taxon>
        <taxon>Bacillati</taxon>
        <taxon>Actinomycetota</taxon>
        <taxon>Actinomycetes</taxon>
        <taxon>Propionibacteriales</taxon>
        <taxon>Nocardioidaceae</taxon>
        <taxon>Aeromicrobium</taxon>
    </lineage>
</organism>
<evidence type="ECO:0000313" key="12">
    <source>
        <dbReference type="Proteomes" id="UP000380867"/>
    </source>
</evidence>
<comment type="similarity">
    <text evidence="2">Belongs to the asparagine synthetase family.</text>
</comment>
<dbReference type="GO" id="GO:0005829">
    <property type="term" value="C:cytosol"/>
    <property type="evidence" value="ECO:0007669"/>
    <property type="project" value="TreeGrafter"/>
</dbReference>
<evidence type="ECO:0000313" key="11">
    <source>
        <dbReference type="EMBL" id="KAA1395194.1"/>
    </source>
</evidence>
<dbReference type="Gene3D" id="3.40.50.620">
    <property type="entry name" value="HUPs"/>
    <property type="match status" value="1"/>
</dbReference>
<comment type="catalytic activity">
    <reaction evidence="8">
        <text>L-aspartate + L-glutamine + ATP + H2O = L-asparagine + L-glutamate + AMP + diphosphate + H(+)</text>
        <dbReference type="Rhea" id="RHEA:12228"/>
        <dbReference type="ChEBI" id="CHEBI:15377"/>
        <dbReference type="ChEBI" id="CHEBI:15378"/>
        <dbReference type="ChEBI" id="CHEBI:29985"/>
        <dbReference type="ChEBI" id="CHEBI:29991"/>
        <dbReference type="ChEBI" id="CHEBI:30616"/>
        <dbReference type="ChEBI" id="CHEBI:33019"/>
        <dbReference type="ChEBI" id="CHEBI:58048"/>
        <dbReference type="ChEBI" id="CHEBI:58359"/>
        <dbReference type="ChEBI" id="CHEBI:456215"/>
        <dbReference type="EC" id="6.3.5.4"/>
    </reaction>
</comment>
<accession>A0A5M4FA22</accession>
<comment type="pathway">
    <text evidence="1">Amino-acid biosynthesis; L-asparagine biosynthesis; L-asparagine from L-aspartate (L-Gln route): step 1/1.</text>
</comment>
<feature type="binding site" evidence="9">
    <location>
        <begin position="355"/>
        <end position="356"/>
    </location>
    <ligand>
        <name>ATP</name>
        <dbReference type="ChEBI" id="CHEBI:30616"/>
    </ligand>
</feature>
<dbReference type="InterPro" id="IPR001962">
    <property type="entry name" value="Asn_synthase"/>
</dbReference>
<name>A0A5M4FA22_9ACTN</name>
<comment type="caution">
    <text evidence="11">The sequence shown here is derived from an EMBL/GenBank/DDBJ whole genome shotgun (WGS) entry which is preliminary data.</text>
</comment>
<keyword evidence="4 9" id="KW-0547">Nucleotide-binding</keyword>
<evidence type="ECO:0000256" key="3">
    <source>
        <dbReference type="ARBA" id="ARBA00012737"/>
    </source>
</evidence>
<keyword evidence="6" id="KW-0028">Amino-acid biosynthesis</keyword>
<evidence type="ECO:0000256" key="2">
    <source>
        <dbReference type="ARBA" id="ARBA00005752"/>
    </source>
</evidence>
<keyword evidence="6" id="KW-0061">Asparagine biosynthesis</keyword>
<feature type="domain" description="Glutamine amidotransferase type-2" evidence="10">
    <location>
        <begin position="1"/>
        <end position="209"/>
    </location>
</feature>
<keyword evidence="12" id="KW-1185">Reference proteome</keyword>
<dbReference type="PANTHER" id="PTHR43284:SF1">
    <property type="entry name" value="ASPARAGINE SYNTHETASE"/>
    <property type="match status" value="1"/>
</dbReference>
<evidence type="ECO:0000256" key="6">
    <source>
        <dbReference type="ARBA" id="ARBA00022888"/>
    </source>
</evidence>
<dbReference type="InterPro" id="IPR006426">
    <property type="entry name" value="Asn_synth_AEB"/>
</dbReference>
<evidence type="ECO:0000256" key="8">
    <source>
        <dbReference type="ARBA" id="ARBA00048741"/>
    </source>
</evidence>
<dbReference type="InterPro" id="IPR051786">
    <property type="entry name" value="ASN_synthetase/amidase"/>
</dbReference>
<feature type="binding site" evidence="9">
    <location>
        <position position="98"/>
    </location>
    <ligand>
        <name>L-glutamine</name>
        <dbReference type="ChEBI" id="CHEBI:58359"/>
    </ligand>
</feature>
<dbReference type="Pfam" id="PF13537">
    <property type="entry name" value="GATase_7"/>
    <property type="match status" value="1"/>
</dbReference>
<dbReference type="InterPro" id="IPR017932">
    <property type="entry name" value="GATase_2_dom"/>
</dbReference>